<evidence type="ECO:0000259" key="9">
    <source>
        <dbReference type="Pfam" id="PF01138"/>
    </source>
</evidence>
<dbReference type="SUPFAM" id="SSF55666">
    <property type="entry name" value="Ribonuclease PH domain 2-like"/>
    <property type="match status" value="1"/>
</dbReference>
<dbReference type="AlphaFoldDB" id="A0AAD8KYH6"/>
<dbReference type="GO" id="GO:0000467">
    <property type="term" value="P:exonucleolytic trimming to generate mature 3'-end of 5.8S rRNA from tricistronic rRNA transcript (SSU-rRNA, 5.8S rRNA, LSU-rRNA)"/>
    <property type="evidence" value="ECO:0007669"/>
    <property type="project" value="TreeGrafter"/>
</dbReference>
<gene>
    <name evidence="11" type="ORF">QVD17_11715</name>
</gene>
<dbReference type="InterPro" id="IPR001247">
    <property type="entry name" value="ExoRNase_PH_dom1"/>
</dbReference>
<dbReference type="GO" id="GO:0071038">
    <property type="term" value="P:TRAMP-dependent tRNA surveillance pathway"/>
    <property type="evidence" value="ECO:0007669"/>
    <property type="project" value="TreeGrafter"/>
</dbReference>
<evidence type="ECO:0000256" key="7">
    <source>
        <dbReference type="ARBA" id="ARBA00079975"/>
    </source>
</evidence>
<protein>
    <recommendedName>
        <fullName evidence="7">Protein ECERIFERUM 7</fullName>
    </recommendedName>
</protein>
<dbReference type="PANTHER" id="PTHR11097:SF14">
    <property type="entry name" value="EXOSOME COMPLEX COMPONENT RRP45"/>
    <property type="match status" value="1"/>
</dbReference>
<dbReference type="InterPro" id="IPR036345">
    <property type="entry name" value="ExoRNase_PH_dom2_sf"/>
</dbReference>
<dbReference type="GO" id="GO:0035925">
    <property type="term" value="F:mRNA 3'-UTR AU-rich region binding"/>
    <property type="evidence" value="ECO:0007669"/>
    <property type="project" value="TreeGrafter"/>
</dbReference>
<evidence type="ECO:0000256" key="5">
    <source>
        <dbReference type="ARBA" id="ARBA00022884"/>
    </source>
</evidence>
<organism evidence="11 12">
    <name type="scientific">Tagetes erecta</name>
    <name type="common">African marigold</name>
    <dbReference type="NCBI Taxonomy" id="13708"/>
    <lineage>
        <taxon>Eukaryota</taxon>
        <taxon>Viridiplantae</taxon>
        <taxon>Streptophyta</taxon>
        <taxon>Embryophyta</taxon>
        <taxon>Tracheophyta</taxon>
        <taxon>Spermatophyta</taxon>
        <taxon>Magnoliopsida</taxon>
        <taxon>eudicotyledons</taxon>
        <taxon>Gunneridae</taxon>
        <taxon>Pentapetalae</taxon>
        <taxon>asterids</taxon>
        <taxon>campanulids</taxon>
        <taxon>Asterales</taxon>
        <taxon>Asteraceae</taxon>
        <taxon>Asteroideae</taxon>
        <taxon>Heliantheae alliance</taxon>
        <taxon>Tageteae</taxon>
        <taxon>Tagetes</taxon>
    </lineage>
</organism>
<dbReference type="GO" id="GO:0034476">
    <property type="term" value="P:U5 snRNA 3'-end processing"/>
    <property type="evidence" value="ECO:0007669"/>
    <property type="project" value="TreeGrafter"/>
</dbReference>
<keyword evidence="6" id="KW-0539">Nucleus</keyword>
<dbReference type="Pfam" id="PF03725">
    <property type="entry name" value="RNase_PH_C"/>
    <property type="match status" value="1"/>
</dbReference>
<keyword evidence="12" id="KW-1185">Reference proteome</keyword>
<comment type="subcellular location">
    <subcellularLocation>
        <location evidence="2">Cytoplasm</location>
    </subcellularLocation>
    <subcellularLocation>
        <location evidence="1">Nucleus</location>
    </subcellularLocation>
</comment>
<evidence type="ECO:0000256" key="3">
    <source>
        <dbReference type="ARBA" id="ARBA00006678"/>
    </source>
</evidence>
<dbReference type="CDD" id="cd11368">
    <property type="entry name" value="RNase_PH_RRP45"/>
    <property type="match status" value="1"/>
</dbReference>
<dbReference type="InterPro" id="IPR050590">
    <property type="entry name" value="Exosome_comp_Rrp42_subfam"/>
</dbReference>
<dbReference type="SUPFAM" id="SSF54211">
    <property type="entry name" value="Ribosomal protein S5 domain 2-like"/>
    <property type="match status" value="1"/>
</dbReference>
<feature type="region of interest" description="Disordered" evidence="8">
    <location>
        <begin position="285"/>
        <end position="352"/>
    </location>
</feature>
<name>A0AAD8KYH6_TARER</name>
<evidence type="ECO:0000259" key="10">
    <source>
        <dbReference type="Pfam" id="PF03725"/>
    </source>
</evidence>
<evidence type="ECO:0000256" key="6">
    <source>
        <dbReference type="ARBA" id="ARBA00023242"/>
    </source>
</evidence>
<reference evidence="11" key="1">
    <citation type="journal article" date="2023" name="bioRxiv">
        <title>Improved chromosome-level genome assembly for marigold (Tagetes erecta).</title>
        <authorList>
            <person name="Jiang F."/>
            <person name="Yuan L."/>
            <person name="Wang S."/>
            <person name="Wang H."/>
            <person name="Xu D."/>
            <person name="Wang A."/>
            <person name="Fan W."/>
        </authorList>
    </citation>
    <scope>NUCLEOTIDE SEQUENCE</scope>
    <source>
        <strain evidence="11">WSJ</strain>
        <tissue evidence="11">Leaf</tissue>
    </source>
</reference>
<feature type="domain" description="Exoribonuclease phosphorolytic" evidence="9">
    <location>
        <begin position="37"/>
        <end position="168"/>
    </location>
</feature>
<dbReference type="GO" id="GO:0034473">
    <property type="term" value="P:U1 snRNA 3'-end processing"/>
    <property type="evidence" value="ECO:0007669"/>
    <property type="project" value="TreeGrafter"/>
</dbReference>
<dbReference type="InterPro" id="IPR020568">
    <property type="entry name" value="Ribosomal_Su5_D2-typ_SF"/>
</dbReference>
<keyword evidence="4" id="KW-0963">Cytoplasm</keyword>
<proteinExistence type="inferred from homology"/>
<feature type="region of interest" description="Disordered" evidence="8">
    <location>
        <begin position="407"/>
        <end position="427"/>
    </location>
</feature>
<dbReference type="GO" id="GO:0016075">
    <property type="term" value="P:rRNA catabolic process"/>
    <property type="evidence" value="ECO:0007669"/>
    <property type="project" value="TreeGrafter"/>
</dbReference>
<dbReference type="GO" id="GO:0000176">
    <property type="term" value="C:nuclear exosome (RNase complex)"/>
    <property type="evidence" value="ECO:0007669"/>
    <property type="project" value="TreeGrafter"/>
</dbReference>
<feature type="compositionally biased region" description="Polar residues" evidence="8">
    <location>
        <begin position="311"/>
        <end position="322"/>
    </location>
</feature>
<feature type="region of interest" description="Disordered" evidence="8">
    <location>
        <begin position="365"/>
        <end position="392"/>
    </location>
</feature>
<dbReference type="InterPro" id="IPR015847">
    <property type="entry name" value="ExoRNase_PH_dom2"/>
</dbReference>
<evidence type="ECO:0000256" key="8">
    <source>
        <dbReference type="SAM" id="MobiDB-lite"/>
    </source>
</evidence>
<comment type="caution">
    <text evidence="11">The sequence shown here is derived from an EMBL/GenBank/DDBJ whole genome shotgun (WGS) entry which is preliminary data.</text>
</comment>
<dbReference type="GO" id="GO:0071028">
    <property type="term" value="P:nuclear mRNA surveillance"/>
    <property type="evidence" value="ECO:0007669"/>
    <property type="project" value="TreeGrafter"/>
</dbReference>
<evidence type="ECO:0000256" key="2">
    <source>
        <dbReference type="ARBA" id="ARBA00004496"/>
    </source>
</evidence>
<comment type="similarity">
    <text evidence="3">Belongs to the RNase PH family.</text>
</comment>
<dbReference type="PANTHER" id="PTHR11097">
    <property type="entry name" value="EXOSOME COMPLEX EXONUCLEASE RIBOSOMAL RNA PROCESSING PROTEIN"/>
    <property type="match status" value="1"/>
</dbReference>
<feature type="domain" description="Exoribonuclease phosphorolytic" evidence="10">
    <location>
        <begin position="197"/>
        <end position="263"/>
    </location>
</feature>
<evidence type="ECO:0000256" key="4">
    <source>
        <dbReference type="ARBA" id="ARBA00022490"/>
    </source>
</evidence>
<dbReference type="Gene3D" id="3.30.230.70">
    <property type="entry name" value="GHMP Kinase, N-terminal domain"/>
    <property type="match status" value="1"/>
</dbReference>
<dbReference type="GO" id="GO:0034475">
    <property type="term" value="P:U4 snRNA 3'-end processing"/>
    <property type="evidence" value="ECO:0007669"/>
    <property type="project" value="TreeGrafter"/>
</dbReference>
<dbReference type="Pfam" id="PF01138">
    <property type="entry name" value="RNase_PH"/>
    <property type="match status" value="1"/>
</dbReference>
<dbReference type="GO" id="GO:0000177">
    <property type="term" value="C:cytoplasmic exosome (RNase complex)"/>
    <property type="evidence" value="ECO:0007669"/>
    <property type="project" value="TreeGrafter"/>
</dbReference>
<sequence length="427" mass="46653">MEHRLANSLIMTVNERKFIESALLSDVRVDGRRPFDYRSLTIRFGSEDGSSEVQLGQTQVIGFVTGQLTQPYRDRPNEGAFAVYTEFSPMADPSFEPGRPGETAIELGRIVDRGLRESRAVDTESLCVISGKFVWSIRIDLHIIDNGGNLVDAANIAALVALSTFRRPECTLGGEDGQELIVHPPDVREPLPLILHHFPVAVTFGFIGIENTVVIDPTHYEEAVMGGSMTATLNTNGDVCAIQKAGGDGVLQSVIMQCLRIATVKAGDITSKIKDAVESYNTERSLKKIKRHKPDQQGSSDAAKQQMERLTVSSDPSGIGTQHNEHDKTNRRNNTLKSFSGGPASWDPYSRGVDGDALRTSLASRVTSLDTQKEEPVQANPEKSSSKSLDSSSFALTHEVGLDIKQSKTLKDAVKPKHKRRNKSNAS</sequence>
<dbReference type="InterPro" id="IPR033100">
    <property type="entry name" value="Rrp45"/>
</dbReference>
<dbReference type="FunFam" id="3.30.230.70:FF:000007">
    <property type="entry name" value="Exosome complex component RRP45B"/>
    <property type="match status" value="1"/>
</dbReference>
<evidence type="ECO:0000313" key="12">
    <source>
        <dbReference type="Proteomes" id="UP001229421"/>
    </source>
</evidence>
<feature type="compositionally biased region" description="Basic residues" evidence="8">
    <location>
        <begin position="416"/>
        <end position="427"/>
    </location>
</feature>
<dbReference type="Proteomes" id="UP001229421">
    <property type="component" value="Unassembled WGS sequence"/>
</dbReference>
<evidence type="ECO:0000256" key="1">
    <source>
        <dbReference type="ARBA" id="ARBA00004123"/>
    </source>
</evidence>
<accession>A0AAD8KYH6</accession>
<keyword evidence="5" id="KW-0694">RNA-binding</keyword>
<dbReference type="GO" id="GO:0071035">
    <property type="term" value="P:nuclear polyadenylation-dependent rRNA catabolic process"/>
    <property type="evidence" value="ECO:0007669"/>
    <property type="project" value="TreeGrafter"/>
</dbReference>
<evidence type="ECO:0000313" key="11">
    <source>
        <dbReference type="EMBL" id="KAK1429506.1"/>
    </source>
</evidence>
<dbReference type="InterPro" id="IPR027408">
    <property type="entry name" value="PNPase/RNase_PH_dom_sf"/>
</dbReference>
<dbReference type="EMBL" id="JAUHHV010000003">
    <property type="protein sequence ID" value="KAK1429506.1"/>
    <property type="molecule type" value="Genomic_DNA"/>
</dbReference>